<proteinExistence type="predicted"/>
<dbReference type="EMBL" id="VBOT01000033">
    <property type="protein sequence ID" value="TMQ52454.1"/>
    <property type="molecule type" value="Genomic_DNA"/>
</dbReference>
<protein>
    <submittedName>
        <fullName evidence="4">NUDIX hydrolase</fullName>
    </submittedName>
</protein>
<comment type="caution">
    <text evidence="4">The sequence shown here is derived from an EMBL/GenBank/DDBJ whole genome shotgun (WGS) entry which is preliminary data.</text>
</comment>
<dbReference type="AlphaFoldDB" id="A0A538SM49"/>
<feature type="domain" description="Nudix hydrolase" evidence="3">
    <location>
        <begin position="34"/>
        <end position="163"/>
    </location>
</feature>
<dbReference type="SUPFAM" id="SSF55811">
    <property type="entry name" value="Nudix"/>
    <property type="match status" value="1"/>
</dbReference>
<evidence type="ECO:0000313" key="4">
    <source>
        <dbReference type="EMBL" id="TMQ52454.1"/>
    </source>
</evidence>
<dbReference type="Gene3D" id="3.90.79.10">
    <property type="entry name" value="Nucleoside Triphosphate Pyrophosphohydrolase"/>
    <property type="match status" value="1"/>
</dbReference>
<dbReference type="InterPro" id="IPR015797">
    <property type="entry name" value="NUDIX_hydrolase-like_dom_sf"/>
</dbReference>
<dbReference type="PROSITE" id="PS51462">
    <property type="entry name" value="NUDIX"/>
    <property type="match status" value="1"/>
</dbReference>
<dbReference type="GO" id="GO:0016787">
    <property type="term" value="F:hydrolase activity"/>
    <property type="evidence" value="ECO:0007669"/>
    <property type="project" value="UniProtKB-KW"/>
</dbReference>
<dbReference type="GO" id="GO:0019693">
    <property type="term" value="P:ribose phosphate metabolic process"/>
    <property type="evidence" value="ECO:0007669"/>
    <property type="project" value="TreeGrafter"/>
</dbReference>
<gene>
    <name evidence="4" type="ORF">E6K73_02900</name>
</gene>
<dbReference type="GO" id="GO:0006753">
    <property type="term" value="P:nucleoside phosphate metabolic process"/>
    <property type="evidence" value="ECO:0007669"/>
    <property type="project" value="TreeGrafter"/>
</dbReference>
<dbReference type="Pfam" id="PF00293">
    <property type="entry name" value="NUDIX"/>
    <property type="match status" value="1"/>
</dbReference>
<comment type="cofactor">
    <cofactor evidence="1">
        <name>Mg(2+)</name>
        <dbReference type="ChEBI" id="CHEBI:18420"/>
    </cofactor>
</comment>
<evidence type="ECO:0000259" key="3">
    <source>
        <dbReference type="PROSITE" id="PS51462"/>
    </source>
</evidence>
<name>A0A538SM49_UNCEI</name>
<dbReference type="InterPro" id="IPR000086">
    <property type="entry name" value="NUDIX_hydrolase_dom"/>
</dbReference>
<evidence type="ECO:0000256" key="1">
    <source>
        <dbReference type="ARBA" id="ARBA00001946"/>
    </source>
</evidence>
<keyword evidence="2 4" id="KW-0378">Hydrolase</keyword>
<dbReference type="PROSITE" id="PS00893">
    <property type="entry name" value="NUDIX_BOX"/>
    <property type="match status" value="1"/>
</dbReference>
<evidence type="ECO:0000256" key="2">
    <source>
        <dbReference type="ARBA" id="ARBA00022801"/>
    </source>
</evidence>
<evidence type="ECO:0000313" key="5">
    <source>
        <dbReference type="Proteomes" id="UP000320184"/>
    </source>
</evidence>
<dbReference type="PANTHER" id="PTHR11839">
    <property type="entry name" value="UDP/ADP-SUGAR PYROPHOSPHATASE"/>
    <property type="match status" value="1"/>
</dbReference>
<sequence length="178" mass="19767">MVDQAREVYKGRVVHLFIHRVTLPNGHVTTLEVIRHPGASAVVPFVSSDEVLLVRQYRHATGGYLLEVPAGKLDRGEAPESCALRETEEETGHRPGRLEKLGSIFTTPGFTDEMIHLYAAYDLAPGKMQPESDEVLSVVRLTFADAVARVERGEITDAKSVSALLLAARRRDSHREER</sequence>
<dbReference type="Proteomes" id="UP000320184">
    <property type="component" value="Unassembled WGS sequence"/>
</dbReference>
<accession>A0A538SM49</accession>
<dbReference type="FunFam" id="3.90.79.10:FF:000024">
    <property type="entry name" value="ADP-ribose pyrophosphatase"/>
    <property type="match status" value="1"/>
</dbReference>
<dbReference type="CDD" id="cd03424">
    <property type="entry name" value="NUDIX_ADPRase_Nudt5_UGPPase_Nudt14"/>
    <property type="match status" value="1"/>
</dbReference>
<organism evidence="4 5">
    <name type="scientific">Eiseniibacteriota bacterium</name>
    <dbReference type="NCBI Taxonomy" id="2212470"/>
    <lineage>
        <taxon>Bacteria</taxon>
        <taxon>Candidatus Eiseniibacteriota</taxon>
    </lineage>
</organism>
<dbReference type="InterPro" id="IPR020084">
    <property type="entry name" value="NUDIX_hydrolase_CS"/>
</dbReference>
<reference evidence="4 5" key="1">
    <citation type="journal article" date="2019" name="Nat. Microbiol.">
        <title>Mediterranean grassland soil C-N compound turnover is dependent on rainfall and depth, and is mediated by genomically divergent microorganisms.</title>
        <authorList>
            <person name="Diamond S."/>
            <person name="Andeer P.F."/>
            <person name="Li Z."/>
            <person name="Crits-Christoph A."/>
            <person name="Burstein D."/>
            <person name="Anantharaman K."/>
            <person name="Lane K.R."/>
            <person name="Thomas B.C."/>
            <person name="Pan C."/>
            <person name="Northen T.R."/>
            <person name="Banfield J.F."/>
        </authorList>
    </citation>
    <scope>NUCLEOTIDE SEQUENCE [LARGE SCALE GENOMIC DNA]</scope>
    <source>
        <strain evidence="4">WS_3</strain>
    </source>
</reference>
<dbReference type="PANTHER" id="PTHR11839:SF18">
    <property type="entry name" value="NUDIX HYDROLASE DOMAIN-CONTAINING PROTEIN"/>
    <property type="match status" value="1"/>
</dbReference>